<feature type="domain" description="USP" evidence="8">
    <location>
        <begin position="614"/>
        <end position="1187"/>
    </location>
</feature>
<dbReference type="Gene3D" id="3.90.70.10">
    <property type="entry name" value="Cysteine proteinases"/>
    <property type="match status" value="2"/>
</dbReference>
<feature type="compositionally biased region" description="Pro residues" evidence="7">
    <location>
        <begin position="36"/>
        <end position="49"/>
    </location>
</feature>
<organism evidence="9 10">
    <name type="scientific">Phlebiopsis gigantea (strain 11061_1 CR5-6)</name>
    <name type="common">White-rot fungus</name>
    <name type="synonym">Peniophora gigantea</name>
    <dbReference type="NCBI Taxonomy" id="745531"/>
    <lineage>
        <taxon>Eukaryota</taxon>
        <taxon>Fungi</taxon>
        <taxon>Dikarya</taxon>
        <taxon>Basidiomycota</taxon>
        <taxon>Agaricomycotina</taxon>
        <taxon>Agaricomycetes</taxon>
        <taxon>Polyporales</taxon>
        <taxon>Phanerochaetaceae</taxon>
        <taxon>Phlebiopsis</taxon>
    </lineage>
</organism>
<dbReference type="InterPro" id="IPR038765">
    <property type="entry name" value="Papain-like_cys_pep_sf"/>
</dbReference>
<evidence type="ECO:0000256" key="7">
    <source>
        <dbReference type="SAM" id="MobiDB-lite"/>
    </source>
</evidence>
<dbReference type="Pfam" id="PF00443">
    <property type="entry name" value="UCH"/>
    <property type="match status" value="2"/>
</dbReference>
<dbReference type="InterPro" id="IPR028889">
    <property type="entry name" value="USP"/>
</dbReference>
<dbReference type="GO" id="GO:0004843">
    <property type="term" value="F:cysteine-type deubiquitinase activity"/>
    <property type="evidence" value="ECO:0007669"/>
    <property type="project" value="UniProtKB-EC"/>
</dbReference>
<evidence type="ECO:0000256" key="3">
    <source>
        <dbReference type="ARBA" id="ARBA00022670"/>
    </source>
</evidence>
<evidence type="ECO:0000256" key="6">
    <source>
        <dbReference type="ARBA" id="ARBA00022807"/>
    </source>
</evidence>
<accession>A0A0C3PS51</accession>
<dbReference type="AlphaFoldDB" id="A0A0C3PS51"/>
<dbReference type="PANTHER" id="PTHR43982:SF6">
    <property type="entry name" value="UBIQUITIN CARBOXYL-TERMINAL HYDROLASE 2-RELATED"/>
    <property type="match status" value="1"/>
</dbReference>
<dbReference type="InterPro" id="IPR001394">
    <property type="entry name" value="Peptidase_C19_UCH"/>
</dbReference>
<keyword evidence="6" id="KW-0788">Thiol protease</keyword>
<keyword evidence="5" id="KW-0378">Hydrolase</keyword>
<feature type="region of interest" description="Disordered" evidence="7">
    <location>
        <begin position="713"/>
        <end position="823"/>
    </location>
</feature>
<keyword evidence="10" id="KW-1185">Reference proteome</keyword>
<dbReference type="HOGENOM" id="CLU_002870_0_0_1"/>
<keyword evidence="4" id="KW-0833">Ubl conjugation pathway</keyword>
<dbReference type="STRING" id="745531.A0A0C3PS51"/>
<comment type="catalytic activity">
    <reaction evidence="1">
        <text>Thiol-dependent hydrolysis of ester, thioester, amide, peptide and isopeptide bonds formed by the C-terminal Gly of ubiquitin (a 76-residue protein attached to proteins as an intracellular targeting signal).</text>
        <dbReference type="EC" id="3.4.19.12"/>
    </reaction>
</comment>
<dbReference type="GO" id="GO:0043161">
    <property type="term" value="P:proteasome-mediated ubiquitin-dependent protein catabolic process"/>
    <property type="evidence" value="ECO:0007669"/>
    <property type="project" value="InterPro"/>
</dbReference>
<evidence type="ECO:0000313" key="10">
    <source>
        <dbReference type="Proteomes" id="UP000053257"/>
    </source>
</evidence>
<proteinExistence type="predicted"/>
<dbReference type="InterPro" id="IPR025305">
    <property type="entry name" value="UCH_repeat_domain"/>
</dbReference>
<dbReference type="PROSITE" id="PS50235">
    <property type="entry name" value="USP_3"/>
    <property type="match status" value="1"/>
</dbReference>
<name>A0A0C3PS51_PHLG1</name>
<reference evidence="9 10" key="1">
    <citation type="journal article" date="2014" name="PLoS Genet.">
        <title>Analysis of the Phlebiopsis gigantea genome, transcriptome and secretome provides insight into its pioneer colonization strategies of wood.</title>
        <authorList>
            <person name="Hori C."/>
            <person name="Ishida T."/>
            <person name="Igarashi K."/>
            <person name="Samejima M."/>
            <person name="Suzuki H."/>
            <person name="Master E."/>
            <person name="Ferreira P."/>
            <person name="Ruiz-Duenas F.J."/>
            <person name="Held B."/>
            <person name="Canessa P."/>
            <person name="Larrondo L.F."/>
            <person name="Schmoll M."/>
            <person name="Druzhinina I.S."/>
            <person name="Kubicek C.P."/>
            <person name="Gaskell J.A."/>
            <person name="Kersten P."/>
            <person name="St John F."/>
            <person name="Glasner J."/>
            <person name="Sabat G."/>
            <person name="Splinter BonDurant S."/>
            <person name="Syed K."/>
            <person name="Yadav J."/>
            <person name="Mgbeahuruike A.C."/>
            <person name="Kovalchuk A."/>
            <person name="Asiegbu F.O."/>
            <person name="Lackner G."/>
            <person name="Hoffmeister D."/>
            <person name="Rencoret J."/>
            <person name="Gutierrez A."/>
            <person name="Sun H."/>
            <person name="Lindquist E."/>
            <person name="Barry K."/>
            <person name="Riley R."/>
            <person name="Grigoriev I.V."/>
            <person name="Henrissat B."/>
            <person name="Kues U."/>
            <person name="Berka R.M."/>
            <person name="Martinez A.T."/>
            <person name="Covert S.F."/>
            <person name="Blanchette R.A."/>
            <person name="Cullen D."/>
        </authorList>
    </citation>
    <scope>NUCLEOTIDE SEQUENCE [LARGE SCALE GENOMIC DNA]</scope>
    <source>
        <strain evidence="9 10">11061_1 CR5-6</strain>
    </source>
</reference>
<dbReference type="PROSITE" id="PS00972">
    <property type="entry name" value="USP_1"/>
    <property type="match status" value="1"/>
</dbReference>
<dbReference type="InterPro" id="IPR018200">
    <property type="entry name" value="USP_CS"/>
</dbReference>
<evidence type="ECO:0000256" key="5">
    <source>
        <dbReference type="ARBA" id="ARBA00022801"/>
    </source>
</evidence>
<protein>
    <recommendedName>
        <fullName evidence="2">ubiquitinyl hydrolase 1</fullName>
        <ecNumber evidence="2">3.4.19.12</ecNumber>
    </recommendedName>
</protein>
<dbReference type="EC" id="3.4.19.12" evidence="2"/>
<dbReference type="Pfam" id="PF13446">
    <property type="entry name" value="RPT"/>
    <property type="match status" value="1"/>
</dbReference>
<dbReference type="GO" id="GO:0016579">
    <property type="term" value="P:protein deubiquitination"/>
    <property type="evidence" value="ECO:0007669"/>
    <property type="project" value="InterPro"/>
</dbReference>
<dbReference type="PROSITE" id="PS00973">
    <property type="entry name" value="USP_2"/>
    <property type="match status" value="1"/>
</dbReference>
<dbReference type="PANTHER" id="PTHR43982">
    <property type="entry name" value="UBIQUITIN CARBOXYL-TERMINAL HYDROLASE"/>
    <property type="match status" value="1"/>
</dbReference>
<gene>
    <name evidence="9" type="ORF">PHLGIDRAFT_85647</name>
</gene>
<dbReference type="CDD" id="cd02666">
    <property type="entry name" value="Peptidase_C19J"/>
    <property type="match status" value="1"/>
</dbReference>
<dbReference type="EMBL" id="KN840458">
    <property type="protein sequence ID" value="KIP10163.1"/>
    <property type="molecule type" value="Genomic_DNA"/>
</dbReference>
<evidence type="ECO:0000259" key="8">
    <source>
        <dbReference type="PROSITE" id="PS50235"/>
    </source>
</evidence>
<evidence type="ECO:0000313" key="9">
    <source>
        <dbReference type="EMBL" id="KIP10163.1"/>
    </source>
</evidence>
<sequence>MLAPLLFEILHSPDHTLYSVRPTAPPVKPNTASSSSPPPPPPIPSPPPTSEELHTAVPHPNAYYCKEHNGWVLLSWCSSSVLPPISPTFKPEYPFPEQSRRKLKSSCTSDEEQSFGKANMTHHFHRYAKAVDASKLTTPFKRSEWEAQALRKQQRRKMTLHLDEDKPDSNATVTSDSAEPDLLDLYICCQCMVYCLVSQVIPGVLPIRVLEEFVKDKYEHPPPGKTGEITVVTGFETIITILENRLWRGEHRVLPVTRPKFQSKLGWNGSVRRVFDLLDFQIDAVGPPTSSGDQALHPPSIDPASPEGKRTRAKLLRAWVEIGSWLSVYNKQRPMLADFHGISLHVHVESATDMIQNAIGAHISQISRGALPEVLLGYIPLDHAWDTLGMVPASYSPDLLAFAYLAQCRCNPAKTVDYFSSLSEIVETMKEQGIPPPDSLEMLLGEEKSRGRFTWKEVEKSLGLLGFGKDNILGIDLEDADDGFLIRAWKEAMNRIPKEADAVSMRVDLVDAFKIVADLRGSSKLQEAWEKNKSPLMTLESAYHALEIPKDVDETMLLTIFNMRVEDQPSQGDRMREALTVIAQANDSERIKQFLETGRDPGDLTSQSRLDMPRGLNQLGNTCYLNSLLQYFYTIKDLRDAVAPLGEKSADVDKFTDDDLKRHRVGGRNVTRREVVRSKKFVDQLADLFHNLEHSDQAAVTPTMDLAKLALVTTQDEEEDDQGGAGTDASNDTDATLVDDGPIHRSSPSPIREPTSPSVLGKRNRGRIPDVEMEGITTIDEDKDYVVVSKSPSPKPSLSTDRPTPERKASSSKRRTPTEREDVVMKDVHDHKAPPLPPRKAATTSDSTMMFGRQHDVSECMDNCMFQIETALLDFQDQGMPGSQSDKTSVIKRLFYGKKRQRLTPLTEADAKKQRASSAHEKEDLFSHLHLNVSDESFDLYDGLSRYFDDIVELDGAKKRMEVTLVDLPPLLQVQLQRVQFDRETQQAYKSQAYVKFGDAICMDRFLDSADPDKRAKSKDIQLKLNASRDRIQRLTQGKHAPFAPALGAAADFLSQQNKLQISEVSPDLIAHLKNEQSHVASQLDRERESVSKMKQQLEDIWKNDSEAVYQLTSVFIHRGSSPSFGHYFFYSRNLPDHPDQWFKYNDSSVSVVSKDEVFADTTGSTANPYMASASATLPKLVFARKNADVIQTVHRFDSST</sequence>
<dbReference type="SUPFAM" id="SSF54001">
    <property type="entry name" value="Cysteine proteinases"/>
    <property type="match status" value="1"/>
</dbReference>
<dbReference type="Proteomes" id="UP000053257">
    <property type="component" value="Unassembled WGS sequence"/>
</dbReference>
<dbReference type="GO" id="GO:0061136">
    <property type="term" value="P:regulation of proteasomal protein catabolic process"/>
    <property type="evidence" value="ECO:0007669"/>
    <property type="project" value="TreeGrafter"/>
</dbReference>
<feature type="region of interest" description="Disordered" evidence="7">
    <location>
        <begin position="18"/>
        <end position="54"/>
    </location>
</feature>
<dbReference type="InterPro" id="IPR044635">
    <property type="entry name" value="UBP14-like"/>
</dbReference>
<evidence type="ECO:0000256" key="2">
    <source>
        <dbReference type="ARBA" id="ARBA00012759"/>
    </source>
</evidence>
<keyword evidence="3" id="KW-0645">Protease</keyword>
<dbReference type="OrthoDB" id="2420415at2759"/>
<evidence type="ECO:0000256" key="4">
    <source>
        <dbReference type="ARBA" id="ARBA00022786"/>
    </source>
</evidence>
<dbReference type="GO" id="GO:0070628">
    <property type="term" value="F:proteasome binding"/>
    <property type="evidence" value="ECO:0007669"/>
    <property type="project" value="TreeGrafter"/>
</dbReference>
<feature type="region of interest" description="Disordered" evidence="7">
    <location>
        <begin position="288"/>
        <end position="307"/>
    </location>
</feature>
<evidence type="ECO:0000256" key="1">
    <source>
        <dbReference type="ARBA" id="ARBA00000707"/>
    </source>
</evidence>